<organism evidence="9 10">
    <name type="scientific">Paenibacillus mucilaginosus (strain KNP414)</name>
    <dbReference type="NCBI Taxonomy" id="1036673"/>
    <lineage>
        <taxon>Bacteria</taxon>
        <taxon>Bacillati</taxon>
        <taxon>Bacillota</taxon>
        <taxon>Bacilli</taxon>
        <taxon>Bacillales</taxon>
        <taxon>Paenibacillaceae</taxon>
        <taxon>Paenibacillus</taxon>
    </lineage>
</organism>
<dbReference type="Gene3D" id="1.20.1250.20">
    <property type="entry name" value="MFS general substrate transporter like domains"/>
    <property type="match status" value="1"/>
</dbReference>
<evidence type="ECO:0000256" key="1">
    <source>
        <dbReference type="ARBA" id="ARBA00004651"/>
    </source>
</evidence>
<keyword evidence="4 7" id="KW-0812">Transmembrane</keyword>
<name>F8F6S3_PAEMK</name>
<evidence type="ECO:0000256" key="2">
    <source>
        <dbReference type="ARBA" id="ARBA00022448"/>
    </source>
</evidence>
<keyword evidence="6 7" id="KW-0472">Membrane</keyword>
<evidence type="ECO:0000259" key="8">
    <source>
        <dbReference type="PROSITE" id="PS50850"/>
    </source>
</evidence>
<proteinExistence type="predicted"/>
<reference evidence="9 10" key="2">
    <citation type="journal article" date="2013" name="Genome Announc.">
        <title>Genome Sequence of Growth-Improving Paenibacillus mucilaginosus Strain KNP414.</title>
        <authorList>
            <person name="Lu J.J."/>
            <person name="Wang J.F."/>
            <person name="Hu X.F."/>
        </authorList>
    </citation>
    <scope>NUCLEOTIDE SEQUENCE [LARGE SCALE GENOMIC DNA]</scope>
    <source>
        <strain evidence="9 10">KNP414</strain>
    </source>
</reference>
<gene>
    <name evidence="9" type="ordered locus">KNP414_05065</name>
</gene>
<dbReference type="KEGG" id="pms:KNP414_05065"/>
<keyword evidence="3" id="KW-1003">Cell membrane</keyword>
<dbReference type="InterPro" id="IPR036259">
    <property type="entry name" value="MFS_trans_sf"/>
</dbReference>
<evidence type="ECO:0000256" key="3">
    <source>
        <dbReference type="ARBA" id="ARBA00022475"/>
    </source>
</evidence>
<feature type="transmembrane region" description="Helical" evidence="7">
    <location>
        <begin position="96"/>
        <end position="118"/>
    </location>
</feature>
<sequence length="421" mass="45065">MLTLLKHGNFVSFFSSRTLANFADSIYFIALLWVVQTTFHSPAFTGFTFTALSVAAVFSFAFGPVIDRFSASALSCIAMLAQGVILLFIPMLAGPGILSFTLILVLVLLASVFSALFYPANMTLLPQILEDKELLVQGNALTSSSDQLINLIGFLLGGTLVAWLGAGVSFYVASAACFTGALLFWGLSRRLKKSPAQPRPEGAVTGGSPGRYLAELKEGLEFLWSQSFLRVLMILNVVANFSVSLLVIALPSLGESYGSALYYSGIYVAFFFGMILGAVSASALPKTGLWISMFWIGSGFSLLLFFLLPQAIGWKVLAIVLFGLCSGVVNVLQMSFIQLLTEERMMGRVMASVTSLSNLAIPLGSIIGGSLALRLQVDELFLLAGILIVICGAVMLCLKSVRSFSVRDTELPKGEAAELSV</sequence>
<evidence type="ECO:0000256" key="6">
    <source>
        <dbReference type="ARBA" id="ARBA00023136"/>
    </source>
</evidence>
<protein>
    <submittedName>
        <fullName evidence="9">Permease</fullName>
    </submittedName>
</protein>
<feature type="transmembrane region" description="Helical" evidence="7">
    <location>
        <begin position="42"/>
        <end position="63"/>
    </location>
</feature>
<feature type="transmembrane region" description="Helical" evidence="7">
    <location>
        <begin position="69"/>
        <end position="89"/>
    </location>
</feature>
<dbReference type="GO" id="GO:0005886">
    <property type="term" value="C:plasma membrane"/>
    <property type="evidence" value="ECO:0007669"/>
    <property type="project" value="UniProtKB-SubCell"/>
</dbReference>
<reference evidence="10" key="1">
    <citation type="submission" date="2011-06" db="EMBL/GenBank/DDBJ databases">
        <title>Complete genome sequence of Paenibacillus mucilaginosus KNP414.</title>
        <authorList>
            <person name="Wang J."/>
            <person name="Hu S."/>
            <person name="Hu X."/>
            <person name="Zhang B."/>
            <person name="Dong D."/>
            <person name="Zhang S."/>
            <person name="Zhao K."/>
            <person name="Wu D."/>
        </authorList>
    </citation>
    <scope>NUCLEOTIDE SEQUENCE [LARGE SCALE GENOMIC DNA]</scope>
    <source>
        <strain evidence="10">KNP414</strain>
    </source>
</reference>
<keyword evidence="2" id="KW-0813">Transport</keyword>
<feature type="transmembrane region" description="Helical" evidence="7">
    <location>
        <begin position="231"/>
        <end position="254"/>
    </location>
</feature>
<feature type="transmembrane region" description="Helical" evidence="7">
    <location>
        <begin position="288"/>
        <end position="308"/>
    </location>
</feature>
<dbReference type="HOGENOM" id="CLU_034180_13_1_9"/>
<comment type="subcellular location">
    <subcellularLocation>
        <location evidence="1">Cell membrane</location>
        <topology evidence="1">Multi-pass membrane protein</topology>
    </subcellularLocation>
</comment>
<dbReference type="PANTHER" id="PTHR23513">
    <property type="entry name" value="INTEGRAL MEMBRANE EFFLUX PROTEIN-RELATED"/>
    <property type="match status" value="1"/>
</dbReference>
<feature type="transmembrane region" description="Helical" evidence="7">
    <location>
        <begin position="314"/>
        <end position="337"/>
    </location>
</feature>
<dbReference type="SUPFAM" id="SSF103473">
    <property type="entry name" value="MFS general substrate transporter"/>
    <property type="match status" value="1"/>
</dbReference>
<dbReference type="InterPro" id="IPR011701">
    <property type="entry name" value="MFS"/>
</dbReference>
<evidence type="ECO:0000256" key="7">
    <source>
        <dbReference type="SAM" id="Phobius"/>
    </source>
</evidence>
<dbReference type="CDD" id="cd06173">
    <property type="entry name" value="MFS_MefA_like"/>
    <property type="match status" value="1"/>
</dbReference>
<dbReference type="InterPro" id="IPR020846">
    <property type="entry name" value="MFS_dom"/>
</dbReference>
<accession>F8F6S3</accession>
<dbReference type="Proteomes" id="UP000006620">
    <property type="component" value="Chromosome"/>
</dbReference>
<dbReference type="EMBL" id="CP002869">
    <property type="protein sequence ID" value="AEI43589.1"/>
    <property type="molecule type" value="Genomic_DNA"/>
</dbReference>
<feature type="transmembrane region" description="Helical" evidence="7">
    <location>
        <begin position="349"/>
        <end position="368"/>
    </location>
</feature>
<dbReference type="AlphaFoldDB" id="F8F6S3"/>
<evidence type="ECO:0000313" key="10">
    <source>
        <dbReference type="Proteomes" id="UP000006620"/>
    </source>
</evidence>
<dbReference type="PATRIC" id="fig|1036673.3.peg.4680"/>
<feature type="transmembrane region" description="Helical" evidence="7">
    <location>
        <begin position="260"/>
        <end position="281"/>
    </location>
</feature>
<feature type="domain" description="Major facilitator superfamily (MFS) profile" evidence="8">
    <location>
        <begin position="1"/>
        <end position="192"/>
    </location>
</feature>
<dbReference type="RefSeq" id="WP_013918742.1">
    <property type="nucleotide sequence ID" value="NC_015690.1"/>
</dbReference>
<dbReference type="Pfam" id="PF07690">
    <property type="entry name" value="MFS_1"/>
    <property type="match status" value="1"/>
</dbReference>
<keyword evidence="5 7" id="KW-1133">Transmembrane helix</keyword>
<evidence type="ECO:0000256" key="4">
    <source>
        <dbReference type="ARBA" id="ARBA00022692"/>
    </source>
</evidence>
<feature type="transmembrane region" description="Helical" evidence="7">
    <location>
        <begin position="12"/>
        <end position="35"/>
    </location>
</feature>
<evidence type="ECO:0000256" key="5">
    <source>
        <dbReference type="ARBA" id="ARBA00022989"/>
    </source>
</evidence>
<dbReference type="PANTHER" id="PTHR23513:SF6">
    <property type="entry name" value="MAJOR FACILITATOR SUPERFAMILY ASSOCIATED DOMAIN-CONTAINING PROTEIN"/>
    <property type="match status" value="1"/>
</dbReference>
<feature type="transmembrane region" description="Helical" evidence="7">
    <location>
        <begin position="380"/>
        <end position="398"/>
    </location>
</feature>
<feature type="transmembrane region" description="Helical" evidence="7">
    <location>
        <begin position="160"/>
        <end position="185"/>
    </location>
</feature>
<dbReference type="GO" id="GO:0022857">
    <property type="term" value="F:transmembrane transporter activity"/>
    <property type="evidence" value="ECO:0007669"/>
    <property type="project" value="InterPro"/>
</dbReference>
<dbReference type="PROSITE" id="PS50850">
    <property type="entry name" value="MFS"/>
    <property type="match status" value="1"/>
</dbReference>
<evidence type="ECO:0000313" key="9">
    <source>
        <dbReference type="EMBL" id="AEI43589.1"/>
    </source>
</evidence>